<dbReference type="InterPro" id="IPR036402">
    <property type="entry name" value="EF-Ts_dimer_sf"/>
</dbReference>
<dbReference type="PANTHER" id="PTHR11741:SF0">
    <property type="entry name" value="ELONGATION FACTOR TS, MITOCHONDRIAL"/>
    <property type="match status" value="1"/>
</dbReference>
<evidence type="ECO:0000256" key="2">
    <source>
        <dbReference type="ARBA" id="ARBA00016956"/>
    </source>
</evidence>
<dbReference type="SUPFAM" id="SSF54713">
    <property type="entry name" value="Elongation factor Ts (EF-Ts), dimerisation domain"/>
    <property type="match status" value="2"/>
</dbReference>
<dbReference type="HAMAP" id="MF_00050">
    <property type="entry name" value="EF_Ts"/>
    <property type="match status" value="1"/>
</dbReference>
<evidence type="ECO:0000256" key="1">
    <source>
        <dbReference type="ARBA" id="ARBA00005532"/>
    </source>
</evidence>
<evidence type="ECO:0000256" key="6">
    <source>
        <dbReference type="RuleBase" id="RU000642"/>
    </source>
</evidence>
<comment type="caution">
    <text evidence="9">The sequence shown here is derived from an EMBL/GenBank/DDBJ whole genome shotgun (WGS) entry which is preliminary data.</text>
</comment>
<dbReference type="FunFam" id="1.10.286.20:FF:000001">
    <property type="entry name" value="Elongation factor Ts"/>
    <property type="match status" value="1"/>
</dbReference>
<dbReference type="FunFam" id="1.10.8.10:FF:000001">
    <property type="entry name" value="Elongation factor Ts"/>
    <property type="match status" value="1"/>
</dbReference>
<proteinExistence type="inferred from homology"/>
<dbReference type="SUPFAM" id="SSF46934">
    <property type="entry name" value="UBA-like"/>
    <property type="match status" value="1"/>
</dbReference>
<feature type="domain" description="Translation elongation factor EFTs/EF1B dimerisation" evidence="8">
    <location>
        <begin position="71"/>
        <end position="286"/>
    </location>
</feature>
<name>A0A7V2SIR1_9BACT</name>
<feature type="region of interest" description="Involved in Mg(2+) ion dislocation from EF-Tu" evidence="5">
    <location>
        <begin position="80"/>
        <end position="83"/>
    </location>
</feature>
<dbReference type="InterPro" id="IPR014039">
    <property type="entry name" value="Transl_elong_EFTs/EF1B_dimer"/>
</dbReference>
<dbReference type="AlphaFoldDB" id="A0A7V2SIR1"/>
<dbReference type="Gene3D" id="1.10.286.20">
    <property type="match status" value="1"/>
</dbReference>
<evidence type="ECO:0000259" key="8">
    <source>
        <dbReference type="Pfam" id="PF00889"/>
    </source>
</evidence>
<dbReference type="InterPro" id="IPR018101">
    <property type="entry name" value="Transl_elong_Ts_CS"/>
</dbReference>
<gene>
    <name evidence="5 9" type="primary">tsf</name>
    <name evidence="9" type="ORF">ENJ74_02525</name>
</gene>
<evidence type="ECO:0000256" key="7">
    <source>
        <dbReference type="RuleBase" id="RU000643"/>
    </source>
</evidence>
<comment type="function">
    <text evidence="5 6">Associates with the EF-Tu.GDP complex and induces the exchange of GDP to GTP. It remains bound to the aminoacyl-tRNA.EF-Tu.GTP complex up to the GTP hydrolysis stage on the ribosome.</text>
</comment>
<dbReference type="Gene3D" id="1.10.8.10">
    <property type="entry name" value="DNA helicase RuvA subunit, C-terminal domain"/>
    <property type="match status" value="1"/>
</dbReference>
<keyword evidence="5" id="KW-0963">Cytoplasm</keyword>
<comment type="similarity">
    <text evidence="1 5 6">Belongs to the EF-Ts family.</text>
</comment>
<dbReference type="PANTHER" id="PTHR11741">
    <property type="entry name" value="ELONGATION FACTOR TS"/>
    <property type="match status" value="1"/>
</dbReference>
<organism evidence="9">
    <name type="scientific">Nitratifractor salsuginis</name>
    <dbReference type="NCBI Taxonomy" id="269261"/>
    <lineage>
        <taxon>Bacteria</taxon>
        <taxon>Pseudomonadati</taxon>
        <taxon>Campylobacterota</taxon>
        <taxon>Epsilonproteobacteria</taxon>
        <taxon>Campylobacterales</taxon>
        <taxon>Sulfurovaceae</taxon>
        <taxon>Nitratifractor</taxon>
    </lineage>
</organism>
<comment type="subcellular location">
    <subcellularLocation>
        <location evidence="5 7">Cytoplasm</location>
    </subcellularLocation>
</comment>
<evidence type="ECO:0000313" key="9">
    <source>
        <dbReference type="EMBL" id="HFC03726.1"/>
    </source>
</evidence>
<accession>A0A7V2SIR1</accession>
<dbReference type="GO" id="GO:0003746">
    <property type="term" value="F:translation elongation factor activity"/>
    <property type="evidence" value="ECO:0007669"/>
    <property type="project" value="UniProtKB-UniRule"/>
</dbReference>
<dbReference type="CDD" id="cd14275">
    <property type="entry name" value="UBA_EF-Ts"/>
    <property type="match status" value="1"/>
</dbReference>
<dbReference type="PROSITE" id="PS01127">
    <property type="entry name" value="EF_TS_2"/>
    <property type="match status" value="1"/>
</dbReference>
<dbReference type="InterPro" id="IPR001816">
    <property type="entry name" value="Transl_elong_EFTs/EF1B"/>
</dbReference>
<evidence type="ECO:0000256" key="4">
    <source>
        <dbReference type="ARBA" id="ARBA00022917"/>
    </source>
</evidence>
<dbReference type="NCBIfam" id="TIGR00116">
    <property type="entry name" value="tsf"/>
    <property type="match status" value="1"/>
</dbReference>
<evidence type="ECO:0000256" key="5">
    <source>
        <dbReference type="HAMAP-Rule" id="MF_00050"/>
    </source>
</evidence>
<protein>
    <recommendedName>
        <fullName evidence="2 5">Elongation factor Ts</fullName>
        <shortName evidence="5">EF-Ts</shortName>
    </recommendedName>
</protein>
<dbReference type="GO" id="GO:0005737">
    <property type="term" value="C:cytoplasm"/>
    <property type="evidence" value="ECO:0007669"/>
    <property type="project" value="UniProtKB-SubCell"/>
</dbReference>
<dbReference type="InterPro" id="IPR009060">
    <property type="entry name" value="UBA-like_sf"/>
</dbReference>
<dbReference type="Pfam" id="PF00889">
    <property type="entry name" value="EF_TS"/>
    <property type="match status" value="1"/>
</dbReference>
<reference evidence="9" key="1">
    <citation type="journal article" date="2020" name="mSystems">
        <title>Genome- and Community-Level Interaction Insights into Carbon Utilization and Element Cycling Functions of Hydrothermarchaeota in Hydrothermal Sediment.</title>
        <authorList>
            <person name="Zhou Z."/>
            <person name="Liu Y."/>
            <person name="Xu W."/>
            <person name="Pan J."/>
            <person name="Luo Z.H."/>
            <person name="Li M."/>
        </authorList>
    </citation>
    <scope>NUCLEOTIDE SEQUENCE [LARGE SCALE GENOMIC DNA]</scope>
    <source>
        <strain evidence="9">HyVt-513</strain>
    </source>
</reference>
<dbReference type="Gene3D" id="3.30.479.20">
    <property type="entry name" value="Elongation factor Ts, dimerisation domain"/>
    <property type="match status" value="2"/>
</dbReference>
<keyword evidence="4 5" id="KW-0648">Protein biosynthesis</keyword>
<sequence>MANFGPKDVKKLREMTDAGMMDCKQALTATDGDMEAAVEWLRKKGLGAAAKKADKVAAEGAITIKIEDHAGLMVEINSQTDFVAKNEKFQKFAGEVVEHAFAKGLASAEEILESEIAGQNFKEYLALQIATIGENLVVRRVARIEGADNVAVNGYVHAGGRVGVLVAAECDKPETCPAVKEALKNIAMHAAAMNPAYLNEAAVPADVIEKEKEIAREQLLKEGKPENILEKILPGKIKRFLQDNTLENQKFVMDDKITVGEYLAKAAKEAGGSAKLVDYVRFELGEGVEKVEEDFAAEVAKQMGK</sequence>
<evidence type="ECO:0000256" key="3">
    <source>
        <dbReference type="ARBA" id="ARBA00022768"/>
    </source>
</evidence>
<dbReference type="Proteomes" id="UP000885722">
    <property type="component" value="Unassembled WGS sequence"/>
</dbReference>
<dbReference type="PROSITE" id="PS01126">
    <property type="entry name" value="EF_TS_1"/>
    <property type="match status" value="1"/>
</dbReference>
<keyword evidence="3 5" id="KW-0251">Elongation factor</keyword>
<dbReference type="EMBL" id="DRNO01000170">
    <property type="protein sequence ID" value="HFC03726.1"/>
    <property type="molecule type" value="Genomic_DNA"/>
</dbReference>